<name>A0A2H0FLG2_9BACT</name>
<protein>
    <submittedName>
        <fullName evidence="1">Uncharacterized protein</fullName>
    </submittedName>
</protein>
<evidence type="ECO:0000313" key="2">
    <source>
        <dbReference type="Proteomes" id="UP000230778"/>
    </source>
</evidence>
<gene>
    <name evidence="1" type="ORF">COW72_01525</name>
</gene>
<comment type="caution">
    <text evidence="1">The sequence shown here is derived from an EMBL/GenBank/DDBJ whole genome shotgun (WGS) entry which is preliminary data.</text>
</comment>
<dbReference type="EMBL" id="PCUC01000083">
    <property type="protein sequence ID" value="PIQ06851.1"/>
    <property type="molecule type" value="Genomic_DNA"/>
</dbReference>
<sequence>MVMAMVEKVIPDLLNRKETLGLGGVGRPYSKKEEKNRLADTLRAFSMDGIYVTPSELPLAYSNQTPEEIVEDWKKRAQPWIYLYGGMGNGMTLWFNIWRFLMLRGIPLNEVKVRHLGEALKSPDGPRIYFDYRSDHDPLSGLKNMLELKGVQVSQEDFEEMTLYHIIHEVGGAPTRWRTMVTLPSGDEPILPPTTSSPFPGAQYGHGFIFIDLEPVYGGGQIGKKMANTTGARSADSVALGNLLVRLRHDPKTAIEVYVEDAQRRLAEIEAKKGKPPFTIEQAKTYAPFFVETLEPVVEDVSRILSRYGETELVAFQYAVIVTSDRMLGTAVYVPSRARPYAWVKTKKGWELAV</sequence>
<dbReference type="AlphaFoldDB" id="A0A2H0FLG2"/>
<evidence type="ECO:0000313" key="1">
    <source>
        <dbReference type="EMBL" id="PIQ06851.1"/>
    </source>
</evidence>
<organism evidence="1 2">
    <name type="scientific">Candidatus Nealsonbacteria bacterium CG18_big_fil_WC_8_21_14_2_50_37_10</name>
    <dbReference type="NCBI Taxonomy" id="1974717"/>
    <lineage>
        <taxon>Bacteria</taxon>
        <taxon>Candidatus Nealsoniibacteriota</taxon>
    </lineage>
</organism>
<proteinExistence type="predicted"/>
<accession>A0A2H0FLG2</accession>
<reference evidence="1 2" key="1">
    <citation type="submission" date="2017-09" db="EMBL/GenBank/DDBJ databases">
        <title>Depth-based differentiation of microbial function through sediment-hosted aquifers and enrichment of novel symbionts in the deep terrestrial subsurface.</title>
        <authorList>
            <person name="Probst A.J."/>
            <person name="Ladd B."/>
            <person name="Jarett J.K."/>
            <person name="Geller-Mcgrath D.E."/>
            <person name="Sieber C.M."/>
            <person name="Emerson J.B."/>
            <person name="Anantharaman K."/>
            <person name="Thomas B.C."/>
            <person name="Malmstrom R."/>
            <person name="Stieglmeier M."/>
            <person name="Klingl A."/>
            <person name="Woyke T."/>
            <person name="Ryan C.M."/>
            <person name="Banfield J.F."/>
        </authorList>
    </citation>
    <scope>NUCLEOTIDE SEQUENCE [LARGE SCALE GENOMIC DNA]</scope>
    <source>
        <strain evidence="1">CG18_big_fil_WC_8_21_14_2_50_37_10</strain>
    </source>
</reference>
<dbReference type="Proteomes" id="UP000230778">
    <property type="component" value="Unassembled WGS sequence"/>
</dbReference>